<organism evidence="2 3">
    <name type="scientific">Caballeronia arvi</name>
    <dbReference type="NCBI Taxonomy" id="1777135"/>
    <lineage>
        <taxon>Bacteria</taxon>
        <taxon>Pseudomonadati</taxon>
        <taxon>Pseudomonadota</taxon>
        <taxon>Betaproteobacteria</taxon>
        <taxon>Burkholderiales</taxon>
        <taxon>Burkholderiaceae</taxon>
        <taxon>Caballeronia</taxon>
    </lineage>
</organism>
<dbReference type="AlphaFoldDB" id="A0A158L5E5"/>
<name>A0A158L5E5_9BURK</name>
<proteinExistence type="predicted"/>
<accession>A0A158L5E5</accession>
<evidence type="ECO:0000313" key="2">
    <source>
        <dbReference type="EMBL" id="SAL88576.1"/>
    </source>
</evidence>
<keyword evidence="2" id="KW-0347">Helicase</keyword>
<gene>
    <name evidence="2" type="ORF">AWB74_08629</name>
</gene>
<dbReference type="Proteomes" id="UP000055019">
    <property type="component" value="Unassembled WGS sequence"/>
</dbReference>
<dbReference type="InterPro" id="IPR036388">
    <property type="entry name" value="WH-like_DNA-bd_sf"/>
</dbReference>
<dbReference type="GO" id="GO:0004386">
    <property type="term" value="F:helicase activity"/>
    <property type="evidence" value="ECO:0007669"/>
    <property type="project" value="UniProtKB-KW"/>
</dbReference>
<keyword evidence="2" id="KW-0067">ATP-binding</keyword>
<comment type="caution">
    <text evidence="2">The sequence shown here is derived from an EMBL/GenBank/DDBJ whole genome shotgun (WGS) entry which is preliminary data.</text>
</comment>
<keyword evidence="3" id="KW-1185">Reference proteome</keyword>
<feature type="domain" description="ATP-dependent DNA helicase RecQ zinc-binding" evidence="1">
    <location>
        <begin position="102"/>
        <end position="170"/>
    </location>
</feature>
<keyword evidence="2" id="KW-0547">Nucleotide-binding</keyword>
<protein>
    <submittedName>
        <fullName evidence="2">ATP-dependent DNA helicase RecQ</fullName>
    </submittedName>
</protein>
<evidence type="ECO:0000313" key="3">
    <source>
        <dbReference type="Proteomes" id="UP000055019"/>
    </source>
</evidence>
<dbReference type="Gene3D" id="1.10.10.10">
    <property type="entry name" value="Winged helix-like DNA-binding domain superfamily/Winged helix DNA-binding domain"/>
    <property type="match status" value="1"/>
</dbReference>
<dbReference type="Pfam" id="PF16124">
    <property type="entry name" value="RecQ_Zn_bind"/>
    <property type="match status" value="1"/>
</dbReference>
<keyword evidence="2" id="KW-0378">Hydrolase</keyword>
<reference evidence="2" key="1">
    <citation type="submission" date="2016-01" db="EMBL/GenBank/DDBJ databases">
        <authorList>
            <person name="Peeters C."/>
        </authorList>
    </citation>
    <scope>NUCLEOTIDE SEQUENCE [LARGE SCALE GENOMIC DNA]</scope>
    <source>
        <strain evidence="2">LMG 29317</strain>
    </source>
</reference>
<evidence type="ECO:0000259" key="1">
    <source>
        <dbReference type="Pfam" id="PF16124"/>
    </source>
</evidence>
<dbReference type="EMBL" id="FCOM02000144">
    <property type="protein sequence ID" value="SAL88576.1"/>
    <property type="molecule type" value="Genomic_DNA"/>
</dbReference>
<dbReference type="InterPro" id="IPR032284">
    <property type="entry name" value="RecQ_Zn-bd"/>
</dbReference>
<sequence length="250" mass="28076">MKDKQVQQFFLGGRYPTVEMLRRVAETVRALTRASESGILEKPLERLHEALPNVGMSKLRVVTTLLNDIGMTRRTRRGGMKAIDEGGAMEKIDKAAAEYALRAESDRAVLERTITYAQSAQCRWRMLLDYFTADVVKQQSRVSYCEPVLSYRMPTDELGGERCGTCDNCLNPPTVEESPRESRMRVPTTKTTRSFDVGDTVRARRYGEGTVEMVSGDCVAVRFSDDEVRTFIARYIQPVASSAAPAEDSR</sequence>